<gene>
    <name evidence="1" type="ORF">SDC9_129663</name>
</gene>
<dbReference type="AlphaFoldDB" id="A0A645D1F2"/>
<name>A0A645D1F2_9ZZZZ</name>
<protein>
    <submittedName>
        <fullName evidence="1">Uncharacterized protein</fullName>
    </submittedName>
</protein>
<dbReference type="EMBL" id="VSSQ01031638">
    <property type="protein sequence ID" value="MPM82602.1"/>
    <property type="molecule type" value="Genomic_DNA"/>
</dbReference>
<organism evidence="1">
    <name type="scientific">bioreactor metagenome</name>
    <dbReference type="NCBI Taxonomy" id="1076179"/>
    <lineage>
        <taxon>unclassified sequences</taxon>
        <taxon>metagenomes</taxon>
        <taxon>ecological metagenomes</taxon>
    </lineage>
</organism>
<evidence type="ECO:0000313" key="1">
    <source>
        <dbReference type="EMBL" id="MPM82602.1"/>
    </source>
</evidence>
<reference evidence="1" key="1">
    <citation type="submission" date="2019-08" db="EMBL/GenBank/DDBJ databases">
        <authorList>
            <person name="Kucharzyk K."/>
            <person name="Murdoch R.W."/>
            <person name="Higgins S."/>
            <person name="Loffler F."/>
        </authorList>
    </citation>
    <scope>NUCLEOTIDE SEQUENCE</scope>
</reference>
<comment type="caution">
    <text evidence="1">The sequence shown here is derived from an EMBL/GenBank/DDBJ whole genome shotgun (WGS) entry which is preliminary data.</text>
</comment>
<sequence length="93" mass="10984">MEENSKVIYKGYSGNRVSKKLTVSFNGKKYKFLFQTFDRTQPTKEEKALGIRPKRILTSEKELYFSSLESIDFALFPFQDFKQDLIIKLELVF</sequence>
<accession>A0A645D1F2</accession>
<proteinExistence type="predicted"/>